<sequence length="90" mass="10719">MHLGVELHILFHHEHQSILHYPKVIRGAVCTFRGLFTESHKPNFSFLKWIQYRACGSFLQYILKGIFTLKKRTFKIDTTRSHCYKAFSDF</sequence>
<protein>
    <submittedName>
        <fullName evidence="1">Uncharacterized protein</fullName>
    </submittedName>
</protein>
<reference evidence="1" key="1">
    <citation type="thesis" date="2020" institute="ProQuest LLC" country="789 East Eisenhower Parkway, Ann Arbor, MI, USA">
        <title>Comparative Genomics and Chromosome Evolution.</title>
        <authorList>
            <person name="Mudd A.B."/>
        </authorList>
    </citation>
    <scope>NUCLEOTIDE SEQUENCE</scope>
    <source>
        <strain evidence="1">Female2</strain>
        <tissue evidence="1">Blood</tissue>
    </source>
</reference>
<organism evidence="1 2">
    <name type="scientific">Hymenochirus boettgeri</name>
    <name type="common">Congo dwarf clawed frog</name>
    <dbReference type="NCBI Taxonomy" id="247094"/>
    <lineage>
        <taxon>Eukaryota</taxon>
        <taxon>Metazoa</taxon>
        <taxon>Chordata</taxon>
        <taxon>Craniata</taxon>
        <taxon>Vertebrata</taxon>
        <taxon>Euteleostomi</taxon>
        <taxon>Amphibia</taxon>
        <taxon>Batrachia</taxon>
        <taxon>Anura</taxon>
        <taxon>Pipoidea</taxon>
        <taxon>Pipidae</taxon>
        <taxon>Pipinae</taxon>
        <taxon>Hymenochirus</taxon>
    </lineage>
</organism>
<evidence type="ECO:0000313" key="2">
    <source>
        <dbReference type="Proteomes" id="UP000812440"/>
    </source>
</evidence>
<gene>
    <name evidence="1" type="ORF">GDO86_006595</name>
</gene>
<accession>A0A8T2JEN1</accession>
<name>A0A8T2JEN1_9PIPI</name>
<dbReference type="Proteomes" id="UP000812440">
    <property type="component" value="Chromosome 3"/>
</dbReference>
<proteinExistence type="predicted"/>
<comment type="caution">
    <text evidence="1">The sequence shown here is derived from an EMBL/GenBank/DDBJ whole genome shotgun (WGS) entry which is preliminary data.</text>
</comment>
<keyword evidence="2" id="KW-1185">Reference proteome</keyword>
<dbReference type="EMBL" id="JAACNH010000006">
    <property type="protein sequence ID" value="KAG8440916.1"/>
    <property type="molecule type" value="Genomic_DNA"/>
</dbReference>
<dbReference type="AlphaFoldDB" id="A0A8T2JEN1"/>
<evidence type="ECO:0000313" key="1">
    <source>
        <dbReference type="EMBL" id="KAG8440916.1"/>
    </source>
</evidence>